<dbReference type="Gene3D" id="2.40.30.170">
    <property type="match status" value="1"/>
</dbReference>
<reference evidence="4 5" key="1">
    <citation type="submission" date="2018-01" db="EMBL/GenBank/DDBJ databases">
        <title>The draft genome sequence of Halioglobus lutimaris HF004.</title>
        <authorList>
            <person name="Du Z.-J."/>
            <person name="Shi M.-J."/>
        </authorList>
    </citation>
    <scope>NUCLEOTIDE SEQUENCE [LARGE SCALE GENOMIC DNA]</scope>
    <source>
        <strain evidence="4 5">HF004</strain>
    </source>
</reference>
<protein>
    <submittedName>
        <fullName evidence="4">Efflux transporter periplasmic adaptor subunit</fullName>
    </submittedName>
</protein>
<dbReference type="RefSeq" id="WP_101517152.1">
    <property type="nucleotide sequence ID" value="NZ_PKUS01000002.1"/>
</dbReference>
<dbReference type="PANTHER" id="PTHR30469">
    <property type="entry name" value="MULTIDRUG RESISTANCE PROTEIN MDTA"/>
    <property type="match status" value="1"/>
</dbReference>
<evidence type="ECO:0000313" key="5">
    <source>
        <dbReference type="Proteomes" id="UP000235005"/>
    </source>
</evidence>
<dbReference type="SUPFAM" id="SSF111369">
    <property type="entry name" value="HlyD-like secretion proteins"/>
    <property type="match status" value="1"/>
</dbReference>
<proteinExistence type="inferred from homology"/>
<dbReference type="GO" id="GO:0015562">
    <property type="term" value="F:efflux transmembrane transporter activity"/>
    <property type="evidence" value="ECO:0007669"/>
    <property type="project" value="TreeGrafter"/>
</dbReference>
<dbReference type="AlphaFoldDB" id="A0A2N5X6K8"/>
<dbReference type="OrthoDB" id="9806939at2"/>
<evidence type="ECO:0000256" key="1">
    <source>
        <dbReference type="ARBA" id="ARBA00009477"/>
    </source>
</evidence>
<dbReference type="Pfam" id="PF25917">
    <property type="entry name" value="BSH_RND"/>
    <property type="match status" value="1"/>
</dbReference>
<comment type="similarity">
    <text evidence="1">Belongs to the membrane fusion protein (MFP) (TC 8.A.1) family.</text>
</comment>
<dbReference type="EMBL" id="PKUS01000002">
    <property type="protein sequence ID" value="PLW70124.1"/>
    <property type="molecule type" value="Genomic_DNA"/>
</dbReference>
<dbReference type="Proteomes" id="UP000235005">
    <property type="component" value="Unassembled WGS sequence"/>
</dbReference>
<dbReference type="InterPro" id="IPR006143">
    <property type="entry name" value="RND_pump_MFP"/>
</dbReference>
<name>A0A2N5X6K8_9GAMM</name>
<dbReference type="Gene3D" id="2.40.420.20">
    <property type="match status" value="1"/>
</dbReference>
<dbReference type="Gene3D" id="1.10.287.470">
    <property type="entry name" value="Helix hairpin bin"/>
    <property type="match status" value="1"/>
</dbReference>
<dbReference type="Pfam" id="PF25954">
    <property type="entry name" value="Beta-barrel_RND_2"/>
    <property type="match status" value="1"/>
</dbReference>
<feature type="domain" description="CusB-like beta-barrel" evidence="3">
    <location>
        <begin position="200"/>
        <end position="269"/>
    </location>
</feature>
<feature type="domain" description="Multidrug resistance protein MdtA-like barrel-sandwich hybrid" evidence="2">
    <location>
        <begin position="67"/>
        <end position="188"/>
    </location>
</feature>
<accession>A0A2N5X6K8</accession>
<dbReference type="InterPro" id="IPR058792">
    <property type="entry name" value="Beta-barrel_RND_2"/>
</dbReference>
<evidence type="ECO:0000313" key="4">
    <source>
        <dbReference type="EMBL" id="PLW70124.1"/>
    </source>
</evidence>
<dbReference type="GO" id="GO:1990281">
    <property type="term" value="C:efflux pump complex"/>
    <property type="evidence" value="ECO:0007669"/>
    <property type="project" value="TreeGrafter"/>
</dbReference>
<keyword evidence="5" id="KW-1185">Reference proteome</keyword>
<dbReference type="InterPro" id="IPR058625">
    <property type="entry name" value="MdtA-like_BSH"/>
</dbReference>
<comment type="caution">
    <text evidence="4">The sequence shown here is derived from an EMBL/GenBank/DDBJ whole genome shotgun (WGS) entry which is preliminary data.</text>
</comment>
<evidence type="ECO:0000259" key="3">
    <source>
        <dbReference type="Pfam" id="PF25954"/>
    </source>
</evidence>
<sequence>MRAYFYVALLLLLLFGGISGYLYNTFSTLASMDFTPPPVRVAVATAREETWPSTLAAVGSIRATRGVNLAAETSGEIINISVNSGEQVVAGQLLLTLNDSVEQASLRRARANLVLARQLFERDASLIRQQSIPQSQLDRSRADLDVAIASLAEIEAQLDNKRIVAPFAGSVGIIDVKRGDYIENGTAITTLQDLRELEIDFSVPARHFPSLRKGLPITVRTASSDRSYAAILEAVDVAVDPGTRNLALRAALQESDGLLPGMFAELRIDLQQPRQVITLPETAVSYSLQGDTVFAVEEDADGLLVNPRVVKTGVVRDGRIAISSGVMVGDRIASVGQNKLYRGARIVAEDNPPAFTQ</sequence>
<gene>
    <name evidence="4" type="ORF">C0039_02640</name>
</gene>
<dbReference type="NCBIfam" id="TIGR01730">
    <property type="entry name" value="RND_mfp"/>
    <property type="match status" value="1"/>
</dbReference>
<dbReference type="Gene3D" id="2.40.50.100">
    <property type="match status" value="1"/>
</dbReference>
<evidence type="ECO:0000259" key="2">
    <source>
        <dbReference type="Pfam" id="PF25917"/>
    </source>
</evidence>
<dbReference type="PANTHER" id="PTHR30469:SF11">
    <property type="entry name" value="BLL4320 PROTEIN"/>
    <property type="match status" value="1"/>
</dbReference>
<organism evidence="4 5">
    <name type="scientific">Pseudohalioglobus lutimaris</name>
    <dbReference type="NCBI Taxonomy" id="1737061"/>
    <lineage>
        <taxon>Bacteria</taxon>
        <taxon>Pseudomonadati</taxon>
        <taxon>Pseudomonadota</taxon>
        <taxon>Gammaproteobacteria</taxon>
        <taxon>Cellvibrionales</taxon>
        <taxon>Halieaceae</taxon>
        <taxon>Pseudohalioglobus</taxon>
    </lineage>
</organism>